<dbReference type="RefSeq" id="WP_157812617.1">
    <property type="nucleotide sequence ID" value="NZ_PHUF01000008.1"/>
</dbReference>
<comment type="caution">
    <text evidence="1">The sequence shown here is derived from an EMBL/GenBank/DDBJ whole genome shotgun (WGS) entry which is preliminary data.</text>
</comment>
<reference evidence="1 2" key="1">
    <citation type="submission" date="2017-11" db="EMBL/GenBank/DDBJ databases">
        <title>Genomic Encyclopedia of Type Strains, Phase III (KMG-III): the genomes of soil and plant-associated and newly described type strains.</title>
        <authorList>
            <person name="Whitman W."/>
        </authorList>
    </citation>
    <scope>NUCLEOTIDE SEQUENCE [LARGE SCALE GENOMIC DNA]</scope>
    <source>
        <strain evidence="1 2">CGMCC 1.12274</strain>
    </source>
</reference>
<dbReference type="Proteomes" id="UP000232587">
    <property type="component" value="Unassembled WGS sequence"/>
</dbReference>
<name>A0A2N0H334_9SPHN</name>
<keyword evidence="2" id="KW-1185">Reference proteome</keyword>
<proteinExistence type="predicted"/>
<accession>A0A2N0H334</accession>
<gene>
    <name evidence="1" type="ORF">B0I00_3392</name>
</gene>
<protein>
    <submittedName>
        <fullName evidence="1">Uncharacterized protein</fullName>
    </submittedName>
</protein>
<dbReference type="EMBL" id="PHUF01000008">
    <property type="protein sequence ID" value="PKB13353.1"/>
    <property type="molecule type" value="Genomic_DNA"/>
</dbReference>
<sequence>MHKSSPYYEFDRRSIGSLHRRHKKGEEILKEDIIALLEEDPDNANDPLLQDYLLPALKGELKPRRGRKPDTMERLLCFEAAMHVYDERLAAFQRDRAEGRRKREPYEKEPSIQVAEEVIAAFRLHCSPPSFLNRISIMKKARNCSE</sequence>
<evidence type="ECO:0000313" key="2">
    <source>
        <dbReference type="Proteomes" id="UP000232587"/>
    </source>
</evidence>
<organism evidence="1 2">
    <name type="scientific">Novosphingobium kunmingense</name>
    <dbReference type="NCBI Taxonomy" id="1211806"/>
    <lineage>
        <taxon>Bacteria</taxon>
        <taxon>Pseudomonadati</taxon>
        <taxon>Pseudomonadota</taxon>
        <taxon>Alphaproteobacteria</taxon>
        <taxon>Sphingomonadales</taxon>
        <taxon>Sphingomonadaceae</taxon>
        <taxon>Novosphingobium</taxon>
    </lineage>
</organism>
<dbReference type="OrthoDB" id="7604421at2"/>
<dbReference type="AlphaFoldDB" id="A0A2N0H334"/>
<evidence type="ECO:0000313" key="1">
    <source>
        <dbReference type="EMBL" id="PKB13353.1"/>
    </source>
</evidence>